<dbReference type="Proteomes" id="UP000188145">
    <property type="component" value="Chromosome"/>
</dbReference>
<dbReference type="OrthoDB" id="3508456at2"/>
<gene>
    <name evidence="7" type="ORF">BW730_08820</name>
</gene>
<dbReference type="InterPro" id="IPR007343">
    <property type="entry name" value="Uncharacterised_pept_Zn_put"/>
</dbReference>
<evidence type="ECO:0000256" key="6">
    <source>
        <dbReference type="SAM" id="Phobius"/>
    </source>
</evidence>
<keyword evidence="4 6" id="KW-0472">Membrane</keyword>
<accession>A0A1Q2CN90</accession>
<feature type="compositionally biased region" description="Pro residues" evidence="5">
    <location>
        <begin position="77"/>
        <end position="90"/>
    </location>
</feature>
<dbReference type="RefSeq" id="WP_077685907.1">
    <property type="nucleotide sequence ID" value="NZ_CP019606.1"/>
</dbReference>
<reference evidence="8" key="1">
    <citation type="submission" date="2017-02" db="EMBL/GenBank/DDBJ databases">
        <title>Tessaracoccus aquaemaris sp. nov., isolated from the intestine of a Korean rockfish, Sebastes schlegelii, in a marine aquaculture pond.</title>
        <authorList>
            <person name="Tak E.J."/>
            <person name="Bae J.-W."/>
        </authorList>
    </citation>
    <scope>NUCLEOTIDE SEQUENCE [LARGE SCALE GENOMIC DNA]</scope>
    <source>
        <strain evidence="8">NSG39</strain>
    </source>
</reference>
<evidence type="ECO:0000313" key="7">
    <source>
        <dbReference type="EMBL" id="AQP47578.1"/>
    </source>
</evidence>
<dbReference type="Pfam" id="PF04228">
    <property type="entry name" value="Zn_peptidase"/>
    <property type="match status" value="1"/>
</dbReference>
<evidence type="ECO:0000256" key="5">
    <source>
        <dbReference type="SAM" id="MobiDB-lite"/>
    </source>
</evidence>
<dbReference type="PANTHER" id="PTHR30168:SF0">
    <property type="entry name" value="INNER MEMBRANE PROTEIN"/>
    <property type="match status" value="1"/>
</dbReference>
<feature type="transmembrane region" description="Helical" evidence="6">
    <location>
        <begin position="28"/>
        <end position="49"/>
    </location>
</feature>
<dbReference type="KEGG" id="tes:BW730_08820"/>
<organism evidence="7 8">
    <name type="scientific">Tessaracoccus aquimaris</name>
    <dbReference type="NCBI Taxonomy" id="1332264"/>
    <lineage>
        <taxon>Bacteria</taxon>
        <taxon>Bacillati</taxon>
        <taxon>Actinomycetota</taxon>
        <taxon>Actinomycetes</taxon>
        <taxon>Propionibacteriales</taxon>
        <taxon>Propionibacteriaceae</taxon>
        <taxon>Tessaracoccus</taxon>
    </lineage>
</organism>
<dbReference type="GO" id="GO:0016020">
    <property type="term" value="C:membrane"/>
    <property type="evidence" value="ECO:0007669"/>
    <property type="project" value="UniProtKB-SubCell"/>
</dbReference>
<proteinExistence type="predicted"/>
<feature type="compositionally biased region" description="Low complexity" evidence="5">
    <location>
        <begin position="66"/>
        <end position="76"/>
    </location>
</feature>
<evidence type="ECO:0000313" key="8">
    <source>
        <dbReference type="Proteomes" id="UP000188145"/>
    </source>
</evidence>
<dbReference type="EMBL" id="CP019606">
    <property type="protein sequence ID" value="AQP47578.1"/>
    <property type="molecule type" value="Genomic_DNA"/>
</dbReference>
<protein>
    <recommendedName>
        <fullName evidence="9">Peptidase</fullName>
    </recommendedName>
</protein>
<keyword evidence="8" id="KW-1185">Reference proteome</keyword>
<evidence type="ECO:0000256" key="4">
    <source>
        <dbReference type="ARBA" id="ARBA00023136"/>
    </source>
</evidence>
<sequence length="342" mass="36963">MPTQQAPQRPLAWQAAPAEPGPGAITRIGIAATSLLVAGAFVVIGMYLAERRTTTTVDSPPPAAAPTPTRRSVVTPTPTPPGPSPTPTPTTTPSVTVSADPGGRSWTLPEHTWPQLPAADPDSPLYALQATPLDDLPPVTLSGCPEPERTSSQDEWKAAVRGQWSCVHAAWVPVFKQLGWSVVEPEVQFYPGAGSKSECGYLSAPAFYCSSGDGTVYFGQEHFEMAATWDLSVNEMVNHEYGHHIQKLAGITAAKLAMPPRNELERRSELQATCWSAMMTYHNRSFGFNADDLASWNERLDTMLIDSVHGTRESLTYWGTRGLYAATVADCNTWVVDADQVT</sequence>
<name>A0A1Q2CN90_9ACTN</name>
<evidence type="ECO:0000256" key="2">
    <source>
        <dbReference type="ARBA" id="ARBA00022692"/>
    </source>
</evidence>
<comment type="subcellular location">
    <subcellularLocation>
        <location evidence="1">Membrane</location>
        <topology evidence="1">Single-pass membrane protein</topology>
    </subcellularLocation>
</comment>
<evidence type="ECO:0008006" key="9">
    <source>
        <dbReference type="Google" id="ProtNLM"/>
    </source>
</evidence>
<keyword evidence="3 6" id="KW-1133">Transmembrane helix</keyword>
<feature type="region of interest" description="Disordered" evidence="5">
    <location>
        <begin position="54"/>
        <end position="126"/>
    </location>
</feature>
<keyword evidence="2 6" id="KW-0812">Transmembrane</keyword>
<dbReference type="STRING" id="1332264.BW730_08820"/>
<evidence type="ECO:0000256" key="3">
    <source>
        <dbReference type="ARBA" id="ARBA00022989"/>
    </source>
</evidence>
<dbReference type="PANTHER" id="PTHR30168">
    <property type="entry name" value="PUTATIVE MEMBRANE PROTEIN YPFJ"/>
    <property type="match status" value="1"/>
</dbReference>
<evidence type="ECO:0000256" key="1">
    <source>
        <dbReference type="ARBA" id="ARBA00004167"/>
    </source>
</evidence>
<dbReference type="AlphaFoldDB" id="A0A1Q2CN90"/>